<keyword evidence="2" id="KW-1185">Reference proteome</keyword>
<accession>A0A448ZS94</accession>
<protein>
    <submittedName>
        <fullName evidence="1">Uncharacterized protein</fullName>
    </submittedName>
</protein>
<dbReference type="AlphaFoldDB" id="A0A448ZS94"/>
<dbReference type="Proteomes" id="UP000291116">
    <property type="component" value="Unassembled WGS sequence"/>
</dbReference>
<evidence type="ECO:0000313" key="2">
    <source>
        <dbReference type="Proteomes" id="UP000291116"/>
    </source>
</evidence>
<name>A0A448ZS94_9STRA</name>
<sequence length="81" mass="9120">MVPPQRIQLCFRVNLSHQPAKILLPVIGGMRKDFIVRNRRYYSAGDDHHNTKEEATLPLTSSSSCGVARTTRLPVNIELTC</sequence>
<dbReference type="EMBL" id="CAACVS010000669">
    <property type="protein sequence ID" value="VEU44833.1"/>
    <property type="molecule type" value="Genomic_DNA"/>
</dbReference>
<evidence type="ECO:0000313" key="1">
    <source>
        <dbReference type="EMBL" id="VEU44833.1"/>
    </source>
</evidence>
<gene>
    <name evidence="1" type="ORF">PSNMU_V1.4_AUG-EV-PASAV3_0119680</name>
</gene>
<organism evidence="1 2">
    <name type="scientific">Pseudo-nitzschia multistriata</name>
    <dbReference type="NCBI Taxonomy" id="183589"/>
    <lineage>
        <taxon>Eukaryota</taxon>
        <taxon>Sar</taxon>
        <taxon>Stramenopiles</taxon>
        <taxon>Ochrophyta</taxon>
        <taxon>Bacillariophyta</taxon>
        <taxon>Bacillariophyceae</taxon>
        <taxon>Bacillariophycidae</taxon>
        <taxon>Bacillariales</taxon>
        <taxon>Bacillariaceae</taxon>
        <taxon>Pseudo-nitzschia</taxon>
    </lineage>
</organism>
<proteinExistence type="predicted"/>
<reference evidence="1 2" key="1">
    <citation type="submission" date="2019-01" db="EMBL/GenBank/DDBJ databases">
        <authorList>
            <person name="Ferrante I. M."/>
        </authorList>
    </citation>
    <scope>NUCLEOTIDE SEQUENCE [LARGE SCALE GENOMIC DNA]</scope>
    <source>
        <strain evidence="1 2">B856</strain>
    </source>
</reference>